<accession>A0A2T4C5A4</accession>
<proteinExistence type="predicted"/>
<keyword evidence="1" id="KW-1133">Transmembrane helix</keyword>
<evidence type="ECO:0000313" key="2">
    <source>
        <dbReference type="EMBL" id="PTB76712.1"/>
    </source>
</evidence>
<feature type="transmembrane region" description="Helical" evidence="1">
    <location>
        <begin position="50"/>
        <end position="73"/>
    </location>
</feature>
<evidence type="ECO:0000313" key="3">
    <source>
        <dbReference type="Proteomes" id="UP000240760"/>
    </source>
</evidence>
<keyword evidence="1" id="KW-0812">Transmembrane</keyword>
<organism evidence="2 3">
    <name type="scientific">Trichoderma longibrachiatum ATCC 18648</name>
    <dbReference type="NCBI Taxonomy" id="983965"/>
    <lineage>
        <taxon>Eukaryota</taxon>
        <taxon>Fungi</taxon>
        <taxon>Dikarya</taxon>
        <taxon>Ascomycota</taxon>
        <taxon>Pezizomycotina</taxon>
        <taxon>Sordariomycetes</taxon>
        <taxon>Hypocreomycetidae</taxon>
        <taxon>Hypocreales</taxon>
        <taxon>Hypocreaceae</taxon>
        <taxon>Trichoderma</taxon>
    </lineage>
</organism>
<gene>
    <name evidence="2" type="ORF">M440DRAFT_1232888</name>
</gene>
<evidence type="ECO:0000256" key="1">
    <source>
        <dbReference type="SAM" id="Phobius"/>
    </source>
</evidence>
<dbReference type="Proteomes" id="UP000240760">
    <property type="component" value="Unassembled WGS sequence"/>
</dbReference>
<dbReference type="EMBL" id="KZ679131">
    <property type="protein sequence ID" value="PTB76712.1"/>
    <property type="molecule type" value="Genomic_DNA"/>
</dbReference>
<keyword evidence="1" id="KW-0472">Membrane</keyword>
<keyword evidence="3" id="KW-1185">Reference proteome</keyword>
<dbReference type="AlphaFoldDB" id="A0A2T4C5A4"/>
<sequence length="83" mass="9187">MDASAYSSLHAASREAARHCRSAGCRLRYRMCVGRWWMDGWIQGQGRPSCVCACLFLACSCGVTTLLLSLWLVSFVSLPTRTP</sequence>
<name>A0A2T4C5A4_TRILO</name>
<reference evidence="2 3" key="1">
    <citation type="submission" date="2016-07" db="EMBL/GenBank/DDBJ databases">
        <title>Multiple horizontal gene transfer events from other fungi enriched the ability of initially mycotrophic Trichoderma (Ascomycota) to feed on dead plant biomass.</title>
        <authorList>
            <consortium name="DOE Joint Genome Institute"/>
            <person name="Aerts A."/>
            <person name="Atanasova L."/>
            <person name="Chenthamara K."/>
            <person name="Zhang J."/>
            <person name="Grujic M."/>
            <person name="Henrissat B."/>
            <person name="Kuo A."/>
            <person name="Salamov A."/>
            <person name="Lipzen A."/>
            <person name="Labutti K."/>
            <person name="Barry K."/>
            <person name="Miao Y."/>
            <person name="Rahimi M.J."/>
            <person name="Shen Q."/>
            <person name="Grigoriev I.V."/>
            <person name="Kubicek C.P."/>
            <person name="Druzhinina I.S."/>
        </authorList>
    </citation>
    <scope>NUCLEOTIDE SEQUENCE [LARGE SCALE GENOMIC DNA]</scope>
    <source>
        <strain evidence="2 3">ATCC 18648</strain>
    </source>
</reference>
<protein>
    <submittedName>
        <fullName evidence="2">Uncharacterized protein</fullName>
    </submittedName>
</protein>